<dbReference type="PANTHER" id="PTHR43434">
    <property type="entry name" value="PHOSPHOGLYCOLATE PHOSPHATASE"/>
    <property type="match status" value="1"/>
</dbReference>
<keyword evidence="2 5" id="KW-0378">Hydrolase</keyword>
<sequence length="227" mass="24995">MNEDYQKVRTVLFDLDGTLADTAEDLADALNGVLQQRSLKPIPFELIRPVVSNGADALIHLGFGVSPGDDDYPGIREDLLTIYRNNIANKTRLFPGMADVLDSIENSGRNWGIVTNKPSWLTAPLIKALNLHERAVCIVSGDTTAKRKPDPQPMLYASNEAGSQCHECLYVGDAERDIEAGRRAGMKTLTALFGYIGENDNPDTWGADGMINQPSEILDWLHDEQKV</sequence>
<name>A0A832J4K5_9GAMM</name>
<dbReference type="InterPro" id="IPR023198">
    <property type="entry name" value="PGP-like_dom2"/>
</dbReference>
<keyword evidence="1" id="KW-0479">Metal-binding</keyword>
<reference evidence="5" key="1">
    <citation type="journal article" date="2020" name="mSystems">
        <title>Genome- and Community-Level Interaction Insights into Carbon Utilization and Element Cycling Functions of Hydrothermarchaeota in Hydrothermal Sediment.</title>
        <authorList>
            <person name="Zhou Z."/>
            <person name="Liu Y."/>
            <person name="Xu W."/>
            <person name="Pan J."/>
            <person name="Luo Z.H."/>
            <person name="Li M."/>
        </authorList>
    </citation>
    <scope>NUCLEOTIDE SEQUENCE [LARGE SCALE GENOMIC DNA]</scope>
    <source>
        <strain evidence="5">HyVt-505</strain>
    </source>
</reference>
<dbReference type="Gene3D" id="1.10.150.240">
    <property type="entry name" value="Putative phosphatase, domain 2"/>
    <property type="match status" value="1"/>
</dbReference>
<dbReference type="SFLD" id="SFLDS00003">
    <property type="entry name" value="Haloacid_Dehalogenase"/>
    <property type="match status" value="1"/>
</dbReference>
<evidence type="ECO:0000256" key="1">
    <source>
        <dbReference type="ARBA" id="ARBA00022723"/>
    </source>
</evidence>
<dbReference type="AlphaFoldDB" id="A0A832J4K5"/>
<dbReference type="Proteomes" id="UP000885832">
    <property type="component" value="Unassembled WGS sequence"/>
</dbReference>
<dbReference type="InterPro" id="IPR023214">
    <property type="entry name" value="HAD_sf"/>
</dbReference>
<dbReference type="SUPFAM" id="SSF56784">
    <property type="entry name" value="HAD-like"/>
    <property type="match status" value="1"/>
</dbReference>
<gene>
    <name evidence="5" type="ORF">ENJ65_06370</name>
</gene>
<comment type="caution">
    <text evidence="5">The sequence shown here is derived from an EMBL/GenBank/DDBJ whole genome shotgun (WGS) entry which is preliminary data.</text>
</comment>
<dbReference type="PANTHER" id="PTHR43434:SF23">
    <property type="entry name" value="PHOSPHOGLYCOLATE PHOSPHATASE"/>
    <property type="match status" value="1"/>
</dbReference>
<protein>
    <submittedName>
        <fullName evidence="5">HAD family hydrolase</fullName>
    </submittedName>
</protein>
<dbReference type="GO" id="GO:0046872">
    <property type="term" value="F:metal ion binding"/>
    <property type="evidence" value="ECO:0007669"/>
    <property type="project" value="UniProtKB-KW"/>
</dbReference>
<dbReference type="NCBIfam" id="TIGR01509">
    <property type="entry name" value="HAD-SF-IA-v3"/>
    <property type="match status" value="1"/>
</dbReference>
<proteinExistence type="predicted"/>
<dbReference type="GO" id="GO:0005829">
    <property type="term" value="C:cytosol"/>
    <property type="evidence" value="ECO:0007669"/>
    <property type="project" value="TreeGrafter"/>
</dbReference>
<keyword evidence="3" id="KW-0460">Magnesium</keyword>
<organism evidence="5">
    <name type="scientific">Candidatus Tenderia electrophaga</name>
    <dbReference type="NCBI Taxonomy" id="1748243"/>
    <lineage>
        <taxon>Bacteria</taxon>
        <taxon>Pseudomonadati</taxon>
        <taxon>Pseudomonadota</taxon>
        <taxon>Gammaproteobacteria</taxon>
        <taxon>Candidatus Tenderiales</taxon>
        <taxon>Candidatus Tenderiaceae</taxon>
        <taxon>Candidatus Tenderia</taxon>
    </lineage>
</organism>
<dbReference type="GO" id="GO:0008967">
    <property type="term" value="F:phosphoglycolate phosphatase activity"/>
    <property type="evidence" value="ECO:0007669"/>
    <property type="project" value="TreeGrafter"/>
</dbReference>
<dbReference type="GO" id="GO:0006281">
    <property type="term" value="P:DNA repair"/>
    <property type="evidence" value="ECO:0007669"/>
    <property type="project" value="TreeGrafter"/>
</dbReference>
<dbReference type="NCBIfam" id="TIGR01549">
    <property type="entry name" value="HAD-SF-IA-v1"/>
    <property type="match status" value="1"/>
</dbReference>
<dbReference type="InterPro" id="IPR036412">
    <property type="entry name" value="HAD-like_sf"/>
</dbReference>
<dbReference type="SFLD" id="SFLDG01135">
    <property type="entry name" value="C1.5.6:_HAD__Beta-PGM__Phospha"/>
    <property type="match status" value="1"/>
</dbReference>
<dbReference type="InterPro" id="IPR050155">
    <property type="entry name" value="HAD-like_hydrolase_sf"/>
</dbReference>
<evidence type="ECO:0000256" key="3">
    <source>
        <dbReference type="ARBA" id="ARBA00022842"/>
    </source>
</evidence>
<dbReference type="InterPro" id="IPR006439">
    <property type="entry name" value="HAD-SF_hydro_IA"/>
</dbReference>
<evidence type="ECO:0000313" key="5">
    <source>
        <dbReference type="EMBL" id="HHJ81242.1"/>
    </source>
</evidence>
<keyword evidence="4" id="KW-0119">Carbohydrate metabolism</keyword>
<dbReference type="Gene3D" id="3.40.50.1000">
    <property type="entry name" value="HAD superfamily/HAD-like"/>
    <property type="match status" value="1"/>
</dbReference>
<evidence type="ECO:0000256" key="2">
    <source>
        <dbReference type="ARBA" id="ARBA00022801"/>
    </source>
</evidence>
<accession>A0A832J4K5</accession>
<dbReference type="InterPro" id="IPR041492">
    <property type="entry name" value="HAD_2"/>
</dbReference>
<dbReference type="Pfam" id="PF13419">
    <property type="entry name" value="HAD_2"/>
    <property type="match status" value="1"/>
</dbReference>
<evidence type="ECO:0000256" key="4">
    <source>
        <dbReference type="ARBA" id="ARBA00023277"/>
    </source>
</evidence>
<dbReference type="EMBL" id="DRNF01000401">
    <property type="protein sequence ID" value="HHJ81242.1"/>
    <property type="molecule type" value="Genomic_DNA"/>
</dbReference>
<dbReference type="SFLD" id="SFLDG01129">
    <property type="entry name" value="C1.5:_HAD__Beta-PGM__Phosphata"/>
    <property type="match status" value="1"/>
</dbReference>